<comment type="caution">
    <text evidence="3">The sequence shown here is derived from an EMBL/GenBank/DDBJ whole genome shotgun (WGS) entry which is preliminary data.</text>
</comment>
<dbReference type="InterPro" id="IPR058248">
    <property type="entry name" value="Lxx211020-like"/>
</dbReference>
<feature type="signal peptide" evidence="2">
    <location>
        <begin position="1"/>
        <end position="23"/>
    </location>
</feature>
<dbReference type="InterPro" id="IPR007410">
    <property type="entry name" value="LpqE-like"/>
</dbReference>
<organism evidence="3 4">
    <name type="scientific">Advenella kashmirensis</name>
    <dbReference type="NCBI Taxonomy" id="310575"/>
    <lineage>
        <taxon>Bacteria</taxon>
        <taxon>Pseudomonadati</taxon>
        <taxon>Pseudomonadota</taxon>
        <taxon>Betaproteobacteria</taxon>
        <taxon>Burkholderiales</taxon>
        <taxon>Alcaligenaceae</taxon>
    </lineage>
</organism>
<evidence type="ECO:0000313" key="3">
    <source>
        <dbReference type="EMBL" id="HBP31803.1"/>
    </source>
</evidence>
<name>A0A356LL99_9BURK</name>
<dbReference type="Pfam" id="PF04314">
    <property type="entry name" value="PCuAC"/>
    <property type="match status" value="1"/>
</dbReference>
<dbReference type="SUPFAM" id="SSF110087">
    <property type="entry name" value="DR1885-like metal-binding protein"/>
    <property type="match status" value="1"/>
</dbReference>
<dbReference type="AlphaFoldDB" id="A0A356LL99"/>
<reference evidence="3 4" key="1">
    <citation type="journal article" date="2018" name="Nat. Biotechnol.">
        <title>A standardized bacterial taxonomy based on genome phylogeny substantially revises the tree of life.</title>
        <authorList>
            <person name="Parks D.H."/>
            <person name="Chuvochina M."/>
            <person name="Waite D.W."/>
            <person name="Rinke C."/>
            <person name="Skarshewski A."/>
            <person name="Chaumeil P.A."/>
            <person name="Hugenholtz P."/>
        </authorList>
    </citation>
    <scope>NUCLEOTIDE SEQUENCE [LARGE SCALE GENOMIC DNA]</scope>
    <source>
        <strain evidence="3">UBA10707</strain>
    </source>
</reference>
<evidence type="ECO:0000256" key="1">
    <source>
        <dbReference type="SAM" id="MobiDB-lite"/>
    </source>
</evidence>
<gene>
    <name evidence="3" type="ORF">DD666_20640</name>
</gene>
<dbReference type="Gene3D" id="2.60.40.1890">
    <property type="entry name" value="PCu(A)C copper chaperone"/>
    <property type="match status" value="1"/>
</dbReference>
<dbReference type="PANTHER" id="PTHR36302">
    <property type="entry name" value="BLR7088 PROTEIN"/>
    <property type="match status" value="1"/>
</dbReference>
<dbReference type="EMBL" id="DOEK01000046">
    <property type="protein sequence ID" value="HBP31803.1"/>
    <property type="molecule type" value="Genomic_DNA"/>
</dbReference>
<protein>
    <recommendedName>
        <fullName evidence="5">Copper chaperone PCu(A)C</fullName>
    </recommendedName>
</protein>
<evidence type="ECO:0008006" key="5">
    <source>
        <dbReference type="Google" id="ProtNLM"/>
    </source>
</evidence>
<keyword evidence="2" id="KW-0732">Signal</keyword>
<dbReference type="InterPro" id="IPR036182">
    <property type="entry name" value="PCuAC_sf"/>
</dbReference>
<accession>A0A356LL99</accession>
<feature type="region of interest" description="Disordered" evidence="1">
    <location>
        <begin position="28"/>
        <end position="58"/>
    </location>
</feature>
<proteinExistence type="predicted"/>
<feature type="chain" id="PRO_5016825044" description="Copper chaperone PCu(A)C" evidence="2">
    <location>
        <begin position="24"/>
        <end position="187"/>
    </location>
</feature>
<evidence type="ECO:0000313" key="4">
    <source>
        <dbReference type="Proteomes" id="UP000264036"/>
    </source>
</evidence>
<dbReference type="Proteomes" id="UP000264036">
    <property type="component" value="Unassembled WGS sequence"/>
</dbReference>
<evidence type="ECO:0000256" key="2">
    <source>
        <dbReference type="SAM" id="SignalP"/>
    </source>
</evidence>
<dbReference type="PANTHER" id="PTHR36302:SF1">
    <property type="entry name" value="COPPER CHAPERONE PCU(A)C"/>
    <property type="match status" value="1"/>
</dbReference>
<sequence length="187" mass="19829">MMKKLVLAGVVLGATTASLFGTAALADHEGGSHGSHGSHHGNHAMHANSGRAPSTEKGSDHLRVEDCWIRLLPKVAPSGGFFVLHNQGKSEPVVLKGIQTDAFGMSMLHETTEKNGMSAMTMVPDVTIEPGQSLSFKPGSYHAMLEKPRADLKAGQQITVNFELGTGKKIPVQCTLKSPSARSFSDQ</sequence>